<name>A0AAV8ZY73_9CUCU</name>
<evidence type="ECO:0000313" key="1">
    <source>
        <dbReference type="EMBL" id="KAJ8972023.1"/>
    </source>
</evidence>
<evidence type="ECO:0000313" key="2">
    <source>
        <dbReference type="Proteomes" id="UP001162156"/>
    </source>
</evidence>
<accession>A0AAV8ZY73</accession>
<proteinExistence type="predicted"/>
<organism evidence="1 2">
    <name type="scientific">Rhamnusium bicolor</name>
    <dbReference type="NCBI Taxonomy" id="1586634"/>
    <lineage>
        <taxon>Eukaryota</taxon>
        <taxon>Metazoa</taxon>
        <taxon>Ecdysozoa</taxon>
        <taxon>Arthropoda</taxon>
        <taxon>Hexapoda</taxon>
        <taxon>Insecta</taxon>
        <taxon>Pterygota</taxon>
        <taxon>Neoptera</taxon>
        <taxon>Endopterygota</taxon>
        <taxon>Coleoptera</taxon>
        <taxon>Polyphaga</taxon>
        <taxon>Cucujiformia</taxon>
        <taxon>Chrysomeloidea</taxon>
        <taxon>Cerambycidae</taxon>
        <taxon>Lepturinae</taxon>
        <taxon>Rhagiini</taxon>
        <taxon>Rhamnusium</taxon>
    </lineage>
</organism>
<dbReference type="Proteomes" id="UP001162156">
    <property type="component" value="Unassembled WGS sequence"/>
</dbReference>
<dbReference type="AlphaFoldDB" id="A0AAV8ZY73"/>
<keyword evidence="2" id="KW-1185">Reference proteome</keyword>
<dbReference type="EMBL" id="JANEYF010000128">
    <property type="protein sequence ID" value="KAJ8972023.1"/>
    <property type="molecule type" value="Genomic_DNA"/>
</dbReference>
<comment type="caution">
    <text evidence="1">The sequence shown here is derived from an EMBL/GenBank/DDBJ whole genome shotgun (WGS) entry which is preliminary data.</text>
</comment>
<sequence length="109" mass="13088">MIRSLIMPIHTDLSRLISAYEKSIPQTTITKADFSYHNMKQSLHNMWAKIYVLEKSEQRTTSIKKIHECLANLEKRVNENEQKKYLNYYVHRTRLSNKMEKRMLTEKTV</sequence>
<gene>
    <name evidence="1" type="ORF">NQ314_000405</name>
</gene>
<reference evidence="1" key="1">
    <citation type="journal article" date="2023" name="Insect Mol. Biol.">
        <title>Genome sequencing provides insights into the evolution of gene families encoding plant cell wall-degrading enzymes in longhorned beetles.</title>
        <authorList>
            <person name="Shin N.R."/>
            <person name="Okamura Y."/>
            <person name="Kirsch R."/>
            <person name="Pauchet Y."/>
        </authorList>
    </citation>
    <scope>NUCLEOTIDE SEQUENCE</scope>
    <source>
        <strain evidence="1">RBIC_L_NR</strain>
    </source>
</reference>
<protein>
    <submittedName>
        <fullName evidence="1">Uncharacterized protein</fullName>
    </submittedName>
</protein>